<dbReference type="AlphaFoldDB" id="A0AAD7GRR0"/>
<evidence type="ECO:0000313" key="1">
    <source>
        <dbReference type="EMBL" id="KAJ7703830.1"/>
    </source>
</evidence>
<gene>
    <name evidence="1" type="ORF">B0H16DRAFT_1747828</name>
</gene>
<accession>A0AAD7GRR0</accession>
<proteinExistence type="predicted"/>
<name>A0AAD7GRR0_9AGAR</name>
<keyword evidence="2" id="KW-1185">Reference proteome</keyword>
<organism evidence="1 2">
    <name type="scientific">Mycena metata</name>
    <dbReference type="NCBI Taxonomy" id="1033252"/>
    <lineage>
        <taxon>Eukaryota</taxon>
        <taxon>Fungi</taxon>
        <taxon>Dikarya</taxon>
        <taxon>Basidiomycota</taxon>
        <taxon>Agaricomycotina</taxon>
        <taxon>Agaricomycetes</taxon>
        <taxon>Agaricomycetidae</taxon>
        <taxon>Agaricales</taxon>
        <taxon>Marasmiineae</taxon>
        <taxon>Mycenaceae</taxon>
        <taxon>Mycena</taxon>
    </lineage>
</organism>
<dbReference type="EMBL" id="JARKIB010000496">
    <property type="protein sequence ID" value="KAJ7703830.1"/>
    <property type="molecule type" value="Genomic_DNA"/>
</dbReference>
<protein>
    <submittedName>
        <fullName evidence="1">Uncharacterized protein</fullName>
    </submittedName>
</protein>
<evidence type="ECO:0000313" key="2">
    <source>
        <dbReference type="Proteomes" id="UP001215598"/>
    </source>
</evidence>
<comment type="caution">
    <text evidence="1">The sequence shown here is derived from an EMBL/GenBank/DDBJ whole genome shotgun (WGS) entry which is preliminary data.</text>
</comment>
<reference evidence="1" key="1">
    <citation type="submission" date="2023-03" db="EMBL/GenBank/DDBJ databases">
        <title>Massive genome expansion in bonnet fungi (Mycena s.s.) driven by repeated elements and novel gene families across ecological guilds.</title>
        <authorList>
            <consortium name="Lawrence Berkeley National Laboratory"/>
            <person name="Harder C.B."/>
            <person name="Miyauchi S."/>
            <person name="Viragh M."/>
            <person name="Kuo A."/>
            <person name="Thoen E."/>
            <person name="Andreopoulos B."/>
            <person name="Lu D."/>
            <person name="Skrede I."/>
            <person name="Drula E."/>
            <person name="Henrissat B."/>
            <person name="Morin E."/>
            <person name="Kohler A."/>
            <person name="Barry K."/>
            <person name="LaButti K."/>
            <person name="Morin E."/>
            <person name="Salamov A."/>
            <person name="Lipzen A."/>
            <person name="Mereny Z."/>
            <person name="Hegedus B."/>
            <person name="Baldrian P."/>
            <person name="Stursova M."/>
            <person name="Weitz H."/>
            <person name="Taylor A."/>
            <person name="Grigoriev I.V."/>
            <person name="Nagy L.G."/>
            <person name="Martin F."/>
            <person name="Kauserud H."/>
        </authorList>
    </citation>
    <scope>NUCLEOTIDE SEQUENCE</scope>
    <source>
        <strain evidence="1">CBHHK182m</strain>
    </source>
</reference>
<sequence>MLAIPFSETGIWPVKYRRVSLVLNYLCYLLGLKPEGSSTAARPAWNALQESLTLAHAKHISWINDLRIALLKLYTPVELAIFSQLIVPQVEDTMKLIKLSIETWINHNIETSAGTKDPLTGRLEMDSGSGKLVKKVLDFRHYSGYNH</sequence>
<dbReference type="Proteomes" id="UP001215598">
    <property type="component" value="Unassembled WGS sequence"/>
</dbReference>